<proteinExistence type="predicted"/>
<sequence length="98" mass="11256">MVCAPVQIDKLPIHNKIDKSKDIVISLKDDVQPFTLHFDVYRKSKSEELDISNPNLSFGGYIMTEMDSKDFGLRIYGQKVLGEPFWPPFNLILNRIGE</sequence>
<protein>
    <submittedName>
        <fullName evidence="1">Uncharacterized protein</fullName>
    </submittedName>
</protein>
<accession>A0A418N4J3</accession>
<reference evidence="1 3" key="1">
    <citation type="submission" date="2018-08" db="EMBL/GenBank/DDBJ databases">
        <title>Proposal of Muricauda 72 sp.nov. and Muricauda NH166 sp.nov., isolated from seawater.</title>
        <authorList>
            <person name="Cheng H."/>
            <person name="Wu Y.-H."/>
            <person name="Guo L.-L."/>
            <person name="Xu X.-W."/>
        </authorList>
    </citation>
    <scope>NUCLEOTIDE SEQUENCE [LARGE SCALE GENOMIC DNA]</scope>
    <source>
        <strain evidence="1 3">NH166</strain>
    </source>
</reference>
<evidence type="ECO:0000313" key="4">
    <source>
        <dbReference type="Proteomes" id="UP000321528"/>
    </source>
</evidence>
<comment type="caution">
    <text evidence="1">The sequence shown here is derived from an EMBL/GenBank/DDBJ whole genome shotgun (WGS) entry which is preliminary data.</text>
</comment>
<gene>
    <name evidence="1" type="ORF">D2U88_16445</name>
    <name evidence="2" type="ORF">FQ019_16255</name>
</gene>
<keyword evidence="4" id="KW-1185">Reference proteome</keyword>
<dbReference type="RefSeq" id="WP_119641610.1">
    <property type="nucleotide sequence ID" value="NZ_QXFJ01000030.1"/>
</dbReference>
<dbReference type="AlphaFoldDB" id="A0A418N4J3"/>
<dbReference type="EMBL" id="VNWL01000029">
    <property type="protein sequence ID" value="TXK00472.1"/>
    <property type="molecule type" value="Genomic_DNA"/>
</dbReference>
<reference evidence="2 4" key="2">
    <citation type="submission" date="2019-07" db="EMBL/GenBank/DDBJ databases">
        <title>Draft genome of two Muricauda strains isolated from deep sea.</title>
        <authorList>
            <person name="Sun C."/>
        </authorList>
    </citation>
    <scope>NUCLEOTIDE SEQUENCE [LARGE SCALE GENOMIC DNA]</scope>
    <source>
        <strain evidence="2 4">NH166</strain>
    </source>
</reference>
<dbReference type="EMBL" id="QXFJ01000030">
    <property type="protein sequence ID" value="RIV68772.1"/>
    <property type="molecule type" value="Genomic_DNA"/>
</dbReference>
<name>A0A418N4J3_9FLAO</name>
<evidence type="ECO:0000313" key="2">
    <source>
        <dbReference type="EMBL" id="TXK00472.1"/>
    </source>
</evidence>
<organism evidence="1 3">
    <name type="scientific">Flagellimonas aequoris</name>
    <dbReference type="NCBI Taxonomy" id="2306997"/>
    <lineage>
        <taxon>Bacteria</taxon>
        <taxon>Pseudomonadati</taxon>
        <taxon>Bacteroidota</taxon>
        <taxon>Flavobacteriia</taxon>
        <taxon>Flavobacteriales</taxon>
        <taxon>Flavobacteriaceae</taxon>
        <taxon>Flagellimonas</taxon>
    </lineage>
</organism>
<dbReference type="Proteomes" id="UP000321528">
    <property type="component" value="Unassembled WGS sequence"/>
</dbReference>
<dbReference type="Proteomes" id="UP000284189">
    <property type="component" value="Unassembled WGS sequence"/>
</dbReference>
<evidence type="ECO:0000313" key="1">
    <source>
        <dbReference type="EMBL" id="RIV68772.1"/>
    </source>
</evidence>
<evidence type="ECO:0000313" key="3">
    <source>
        <dbReference type="Proteomes" id="UP000284189"/>
    </source>
</evidence>